<gene>
    <name evidence="1" type="ORF">BWQ96_09475</name>
</gene>
<comment type="caution">
    <text evidence="1">The sequence shown here is derived from an EMBL/GenBank/DDBJ whole genome shotgun (WGS) entry which is preliminary data.</text>
</comment>
<evidence type="ECO:0000313" key="2">
    <source>
        <dbReference type="Proteomes" id="UP000247409"/>
    </source>
</evidence>
<proteinExistence type="predicted"/>
<dbReference type="Proteomes" id="UP000247409">
    <property type="component" value="Unassembled WGS sequence"/>
</dbReference>
<accession>A0A2V3IFG8</accession>
<evidence type="ECO:0000313" key="1">
    <source>
        <dbReference type="EMBL" id="PXF40817.1"/>
    </source>
</evidence>
<dbReference type="InterPro" id="IPR036412">
    <property type="entry name" value="HAD-like_sf"/>
</dbReference>
<reference evidence="1 2" key="1">
    <citation type="journal article" date="2018" name="Mol. Biol. Evol.">
        <title>Analysis of the draft genome of the red seaweed Gracilariopsis chorda provides insights into genome size evolution in Rhodophyta.</title>
        <authorList>
            <person name="Lee J."/>
            <person name="Yang E.C."/>
            <person name="Graf L."/>
            <person name="Yang J.H."/>
            <person name="Qiu H."/>
            <person name="Zel Zion U."/>
            <person name="Chan C.X."/>
            <person name="Stephens T.G."/>
            <person name="Weber A.P.M."/>
            <person name="Boo G.H."/>
            <person name="Boo S.M."/>
            <person name="Kim K.M."/>
            <person name="Shin Y."/>
            <person name="Jung M."/>
            <person name="Lee S.J."/>
            <person name="Yim H.S."/>
            <person name="Lee J.H."/>
            <person name="Bhattacharya D."/>
            <person name="Yoon H.S."/>
        </authorList>
    </citation>
    <scope>NUCLEOTIDE SEQUENCE [LARGE SCALE GENOMIC DNA]</scope>
    <source>
        <strain evidence="1 2">SKKU-2015</strain>
        <tissue evidence="1">Whole body</tissue>
    </source>
</reference>
<sequence length="265" mass="30040">MSDPFVYALDFDGVICDSANESSRTALLAAKAKWPHLSLPSQPQHRFPQPLVEALRTVRPVIETGYENVILGRLVAEADENDLQNQFIDPVMDDWPALRDNLMTEWELDKDELISVFGGVRDGWINDDLLSWLNTNKFFPDVVHGINSATSPVYIISTKQTRFVQLLLNHNHANIPSENIYGLEKGSKISVLKELIAMPKNAGKQVMFVEDRYETLEKVSLSMLGQPLQLFLATWGYNTSVVRRVADKHPFITLLDLPTFVNKFQ</sequence>
<dbReference type="SUPFAM" id="SSF56784">
    <property type="entry name" value="HAD-like"/>
    <property type="match status" value="1"/>
</dbReference>
<dbReference type="OrthoDB" id="417952at2759"/>
<dbReference type="AlphaFoldDB" id="A0A2V3IFG8"/>
<dbReference type="EMBL" id="NBIV01000259">
    <property type="protein sequence ID" value="PXF40817.1"/>
    <property type="molecule type" value="Genomic_DNA"/>
</dbReference>
<name>A0A2V3IFG8_9FLOR</name>
<protein>
    <recommendedName>
        <fullName evidence="3">HAD-like domain-containing protein</fullName>
    </recommendedName>
</protein>
<organism evidence="1 2">
    <name type="scientific">Gracilariopsis chorda</name>
    <dbReference type="NCBI Taxonomy" id="448386"/>
    <lineage>
        <taxon>Eukaryota</taxon>
        <taxon>Rhodophyta</taxon>
        <taxon>Florideophyceae</taxon>
        <taxon>Rhodymeniophycidae</taxon>
        <taxon>Gracilariales</taxon>
        <taxon>Gracilariaceae</taxon>
        <taxon>Gracilariopsis</taxon>
    </lineage>
</organism>
<evidence type="ECO:0008006" key="3">
    <source>
        <dbReference type="Google" id="ProtNLM"/>
    </source>
</evidence>
<keyword evidence="2" id="KW-1185">Reference proteome</keyword>